<accession>A0ABS2A875</accession>
<dbReference type="Proteomes" id="UP000632138">
    <property type="component" value="Unassembled WGS sequence"/>
</dbReference>
<evidence type="ECO:0000313" key="2">
    <source>
        <dbReference type="Proteomes" id="UP000632138"/>
    </source>
</evidence>
<dbReference type="EMBL" id="JAENHP010000003">
    <property type="protein sequence ID" value="MBM2616018.1"/>
    <property type="molecule type" value="Genomic_DNA"/>
</dbReference>
<sequence length="471" mass="51550">MDTVGTLLTRLIGDRSVTAVAARAHIWPGRLRKWMSGAAVPSTSTPLTAVGNVCGANEWQLGELVDAWYVQTHPPIELRHGGFVFHDDRRAAPGVRPDDLCNAALHAVWRRTGQLFPDPGQDFRGAVRALRDWQLGRLVADDELREEIRRELAPEAPRSADPDALERRIGAEIAVGYEQGRSRRALDLIGAGLLHPDEGMRSRARELLTTTPPPPLDEAERQAVLATAAGGTTPEWAHAVAPADREVVEHGIRECYRLAGLDGPESIVWVDSPYTGVLLRRLAEPLYDTTLWSRNDRIRDVETVTIRYADDLRLRMQRELNHLLGRQGHDPAPRGPLAPLSQQLRLTGRPDLVATDPQRARQALVEAAARLPGPRPALGDGDPLPADNNDRYFHLGGQGVASWIGESSRLVEGLQAAGAPLGDLPSRLAAYRDANTAGPWWPGSRLVIVSERPVSIDPGPVRWTDGTTFGN</sequence>
<name>A0ABS2A875_9ACTN</name>
<protein>
    <submittedName>
        <fullName evidence="1">Uncharacterized protein</fullName>
    </submittedName>
</protein>
<comment type="caution">
    <text evidence="1">The sequence shown here is derived from an EMBL/GenBank/DDBJ whole genome shotgun (WGS) entry which is preliminary data.</text>
</comment>
<gene>
    <name evidence="1" type="ORF">JIG36_10665</name>
</gene>
<organism evidence="1 2">
    <name type="scientific">Paractinoplanes ovalisporus</name>
    <dbReference type="NCBI Taxonomy" id="2810368"/>
    <lineage>
        <taxon>Bacteria</taxon>
        <taxon>Bacillati</taxon>
        <taxon>Actinomycetota</taxon>
        <taxon>Actinomycetes</taxon>
        <taxon>Micromonosporales</taxon>
        <taxon>Micromonosporaceae</taxon>
        <taxon>Paractinoplanes</taxon>
    </lineage>
</organism>
<proteinExistence type="predicted"/>
<evidence type="ECO:0000313" key="1">
    <source>
        <dbReference type="EMBL" id="MBM2616018.1"/>
    </source>
</evidence>
<reference evidence="1 2" key="1">
    <citation type="submission" date="2021-01" db="EMBL/GenBank/DDBJ databases">
        <title>Actinoplanes sp. nov. LDG1-06 isolated from lichen.</title>
        <authorList>
            <person name="Saeng-In P."/>
            <person name="Phongsopitanun W."/>
            <person name="Kanchanasin P."/>
            <person name="Yuki M."/>
            <person name="Kudo T."/>
            <person name="Ohkuma M."/>
            <person name="Tanasupawat S."/>
        </authorList>
    </citation>
    <scope>NUCLEOTIDE SEQUENCE [LARGE SCALE GENOMIC DNA]</scope>
    <source>
        <strain evidence="1 2">LDG1-06</strain>
    </source>
</reference>
<keyword evidence="2" id="KW-1185">Reference proteome</keyword>
<dbReference type="RefSeq" id="WP_203375944.1">
    <property type="nucleotide sequence ID" value="NZ_JAENHP010000003.1"/>
</dbReference>